<dbReference type="RefSeq" id="WP_191176903.1">
    <property type="nucleotide sequence ID" value="NZ_JACWMW010000004.1"/>
</dbReference>
<proteinExistence type="predicted"/>
<keyword evidence="4" id="KW-1185">Reference proteome</keyword>
<feature type="chain" id="PRO_5045754203" evidence="1">
    <location>
        <begin position="24"/>
        <end position="265"/>
    </location>
</feature>
<organism evidence="3 4">
    <name type="scientific">Mucilaginibacter rigui</name>
    <dbReference type="NCBI Taxonomy" id="534635"/>
    <lineage>
        <taxon>Bacteria</taxon>
        <taxon>Pseudomonadati</taxon>
        <taxon>Bacteroidota</taxon>
        <taxon>Sphingobacteriia</taxon>
        <taxon>Sphingobacteriales</taxon>
        <taxon>Sphingobacteriaceae</taxon>
        <taxon>Mucilaginibacter</taxon>
    </lineage>
</organism>
<accession>A0ABR7X914</accession>
<dbReference type="EMBL" id="JACWMW010000004">
    <property type="protein sequence ID" value="MBD1387052.1"/>
    <property type="molecule type" value="Genomic_DNA"/>
</dbReference>
<evidence type="ECO:0000313" key="4">
    <source>
        <dbReference type="Proteomes" id="UP000618754"/>
    </source>
</evidence>
<gene>
    <name evidence="3" type="ORF">IDJ75_17330</name>
</gene>
<dbReference type="InterPro" id="IPR024311">
    <property type="entry name" value="Lipocalin-like"/>
</dbReference>
<dbReference type="Proteomes" id="UP000618754">
    <property type="component" value="Unassembled WGS sequence"/>
</dbReference>
<reference evidence="3 4" key="1">
    <citation type="submission" date="2020-09" db="EMBL/GenBank/DDBJ databases">
        <title>Novel species of Mucilaginibacter isolated from a glacier on the Tibetan Plateau.</title>
        <authorList>
            <person name="Liu Q."/>
            <person name="Xin Y.-H."/>
        </authorList>
    </citation>
    <scope>NUCLEOTIDE SEQUENCE [LARGE SCALE GENOMIC DNA]</scope>
    <source>
        <strain evidence="3 4">CGMCC 1.13878</strain>
    </source>
</reference>
<evidence type="ECO:0000259" key="2">
    <source>
        <dbReference type="Pfam" id="PF13648"/>
    </source>
</evidence>
<feature type="domain" description="Lipocalin-like" evidence="2">
    <location>
        <begin position="147"/>
        <end position="237"/>
    </location>
</feature>
<dbReference type="Pfam" id="PF13648">
    <property type="entry name" value="Lipocalin_4"/>
    <property type="match status" value="1"/>
</dbReference>
<evidence type="ECO:0000256" key="1">
    <source>
        <dbReference type="SAM" id="SignalP"/>
    </source>
</evidence>
<evidence type="ECO:0000313" key="3">
    <source>
        <dbReference type="EMBL" id="MBD1387052.1"/>
    </source>
</evidence>
<name>A0ABR7X914_9SPHI</name>
<keyword evidence="1" id="KW-0732">Signal</keyword>
<feature type="signal peptide" evidence="1">
    <location>
        <begin position="1"/>
        <end position="23"/>
    </location>
</feature>
<comment type="caution">
    <text evidence="3">The sequence shown here is derived from an EMBL/GenBank/DDBJ whole genome shotgun (WGS) entry which is preliminary data.</text>
</comment>
<sequence length="265" mass="29303">MKNSLFKLIGICLLVIIAFNACKKDKQDLNKPVVALSTDSFTGKSGQSATIRVTVSSPVGIKSLVITKGVNLQQDIAFGENGTLNIAPETAGQKSWDYTFTYQLKPEEVDKLVGFNFKVVDVNGAEAEKDLTVNTTVSAAQILATYKWNLKAKFDETLNVADFKDCEKDDFYTFNADGTMQYGYGTSACDFDGFNAYTGWTLSDDEKTLTITYASIFDPAKITVDKYNVRALSKDRLILDIAYDLTVFGLSDHEVYVFTYDASNK</sequence>
<protein>
    <submittedName>
        <fullName evidence="3">Lipocalin family protein</fullName>
    </submittedName>
</protein>